<evidence type="ECO:0000313" key="4">
    <source>
        <dbReference type="EMBL" id="CAH1102684.1"/>
    </source>
</evidence>
<protein>
    <recommendedName>
        <fullName evidence="6">Phosphoenolpyruvate synthase</fullName>
    </recommendedName>
</protein>
<dbReference type="SUPFAM" id="SSF52009">
    <property type="entry name" value="Phosphohistidine domain"/>
    <property type="match status" value="1"/>
</dbReference>
<evidence type="ECO:0000259" key="3">
    <source>
        <dbReference type="Pfam" id="PF01326"/>
    </source>
</evidence>
<dbReference type="GO" id="GO:0005524">
    <property type="term" value="F:ATP binding"/>
    <property type="evidence" value="ECO:0007669"/>
    <property type="project" value="InterPro"/>
</dbReference>
<dbReference type="EMBL" id="OV651825">
    <property type="protein sequence ID" value="CAH1102684.1"/>
    <property type="molecule type" value="Genomic_DNA"/>
</dbReference>
<sequence>MIKLQQFSFISIFTRSLFYCALENTSFTFLYFPDLKNFVTYCLLIEKMKKHKEKYKKLVENLGVQFENEINVSGEKDSECHYFYGLDQNENSLTLKFDLNKNSIANIHIFLRIKENAYTLPGKNACNAISLSKNRWKADGLNIEVLEPFKRLRITFNGLLQNSSFGGKIEHVQFNFIFTAVCSPYYIPNDIDDLLLAKFLSKTKSRISKDEVNLQYGFEQFGVLKGFVKFNNSDEVILNLPSNRSRYGGIDDAFTSERIFKILSVDECGNLFNIVIKWLKDGTVQLKYGFVYLSNEKRFPISNIHLLQSDNNNNSHIGIKIKANRKIYRMSFSLKKDLTLKSLNEHTFGYQLSNISADCKINDFSGKAIVECWYEYKGVADVIPESKLCEKIIKYVPETFLCDLKDEESQILALTGGKGCSLGLLTSLRSSLFSVPYGFVITVKAYELHLQENPSLVHSISLINDICCGKIDDNLEQACEKTVQYFKTKDISHNLKKKIIIQLDKYPKEDFQGWAVRSSAIGEDSEDLSAAGQNETFLGCQTDDQILHSIQACWASLYSFQSVQYRWQHGLPVISEMAVVVQKMVKVESAGVLFTCHPSTSDPSQMVITSTFGLGETVVSGKCDPDTFILQRSWNKQISIQQKMLGSKNNVLKMTDDGLMESSHTEYADISSLTDKQIIELGNVGTFLEEAFGNHRDIEWGFYKEQLYLFQSRPITTLNAWTDFELSHELDSPILSDNFVSTTANIREVVPKAVTVLTRTTSLKCLDWALQKYTQKNFDPVTLRGFVTYQHNIFLDVCTTIHWHATTEIKLSDITLDLAIFGHAVLDKTINQIIKKRLGLSSTFKKLSEVYTTLPTAWKYKKHLEQARNVVKNMDLVAVSSEELYKKIDAALEDVEELSILHSKTSRSSVFYQICTMNILLERNKEILTEHMSDFALILSSCEDVISAEVPHYLERISNILKQAGYSDEFRGLEPAHGVDWLKNNCTKAYELFSEFLDKHGHRSLAEFEIFEESWNDNPSRIIGMIQANVGNERKEKRKMDIDEVIRNLKSPKSSITRILVKFLMKKIRVAVGVREHTKSLLIKGIDMLRKAFRELGDKMVATGLIPSRDLIFHMTHYEIGLVLRERNPNLVTKAIRRQKLYSNWKKMTFPEIMFGIPETDDDSSSIALVNPKEICKGTPVCRGVARARACVIRNLDEIHQLNSGDILITYSTDIGWSPYFPMLSGVVTELGGLVSHGAVVAREYGLPCIVGVKNVLKRFKTGDIVQLNANNGELGII</sequence>
<dbReference type="GO" id="GO:0016301">
    <property type="term" value="F:kinase activity"/>
    <property type="evidence" value="ECO:0007669"/>
    <property type="project" value="InterPro"/>
</dbReference>
<dbReference type="InterPro" id="IPR002192">
    <property type="entry name" value="PPDK_AMP/ATP-bd"/>
</dbReference>
<dbReference type="OrthoDB" id="6123450at2759"/>
<name>A0A9P0CP68_9CUCU</name>
<dbReference type="InterPro" id="IPR036637">
    <property type="entry name" value="Phosphohistidine_dom_sf"/>
</dbReference>
<evidence type="ECO:0000259" key="2">
    <source>
        <dbReference type="Pfam" id="PF00391"/>
    </source>
</evidence>
<dbReference type="Pfam" id="PF01326">
    <property type="entry name" value="PPDK_N"/>
    <property type="match status" value="1"/>
</dbReference>
<dbReference type="PANTHER" id="PTHR43615:SF1">
    <property type="entry name" value="PPDK_N DOMAIN-CONTAINING PROTEIN"/>
    <property type="match status" value="1"/>
</dbReference>
<proteinExistence type="inferred from homology"/>
<dbReference type="SUPFAM" id="SSF56059">
    <property type="entry name" value="Glutathione synthetase ATP-binding domain-like"/>
    <property type="match status" value="1"/>
</dbReference>
<feature type="domain" description="Pyruvate phosphate dikinase AMP/ATP-binding" evidence="3">
    <location>
        <begin position="414"/>
        <end position="720"/>
    </location>
</feature>
<comment type="similarity">
    <text evidence="1">Belongs to the PEP-utilizing enzyme family.</text>
</comment>
<dbReference type="Gene3D" id="3.50.30.10">
    <property type="entry name" value="Phosphohistidine domain"/>
    <property type="match status" value="1"/>
</dbReference>
<keyword evidence="5" id="KW-1185">Reference proteome</keyword>
<reference evidence="4" key="1">
    <citation type="submission" date="2022-01" db="EMBL/GenBank/DDBJ databases">
        <authorList>
            <person name="King R."/>
        </authorList>
    </citation>
    <scope>NUCLEOTIDE SEQUENCE</scope>
</reference>
<accession>A0A9P0CP68</accession>
<feature type="domain" description="PEP-utilising enzyme mobile" evidence="2">
    <location>
        <begin position="1203"/>
        <end position="1273"/>
    </location>
</feature>
<dbReference type="Gene3D" id="3.30.470.20">
    <property type="entry name" value="ATP-grasp fold, B domain"/>
    <property type="match status" value="1"/>
</dbReference>
<dbReference type="InterPro" id="IPR008279">
    <property type="entry name" value="PEP-util_enz_mobile_dom"/>
</dbReference>
<gene>
    <name evidence="4" type="ORF">PSYICH_LOCUS3673</name>
</gene>
<dbReference type="InterPro" id="IPR051549">
    <property type="entry name" value="PEP_Utilizing_Enz"/>
</dbReference>
<evidence type="ECO:0000313" key="5">
    <source>
        <dbReference type="Proteomes" id="UP001153636"/>
    </source>
</evidence>
<evidence type="ECO:0008006" key="6">
    <source>
        <dbReference type="Google" id="ProtNLM"/>
    </source>
</evidence>
<dbReference type="InterPro" id="IPR013815">
    <property type="entry name" value="ATP_grasp_subdomain_1"/>
</dbReference>
<organism evidence="4 5">
    <name type="scientific">Psylliodes chrysocephalus</name>
    <dbReference type="NCBI Taxonomy" id="3402493"/>
    <lineage>
        <taxon>Eukaryota</taxon>
        <taxon>Metazoa</taxon>
        <taxon>Ecdysozoa</taxon>
        <taxon>Arthropoda</taxon>
        <taxon>Hexapoda</taxon>
        <taxon>Insecta</taxon>
        <taxon>Pterygota</taxon>
        <taxon>Neoptera</taxon>
        <taxon>Endopterygota</taxon>
        <taxon>Coleoptera</taxon>
        <taxon>Polyphaga</taxon>
        <taxon>Cucujiformia</taxon>
        <taxon>Chrysomeloidea</taxon>
        <taxon>Chrysomelidae</taxon>
        <taxon>Galerucinae</taxon>
        <taxon>Alticini</taxon>
        <taxon>Psylliodes</taxon>
    </lineage>
</organism>
<dbReference type="AlphaFoldDB" id="A0A9P0CP68"/>
<dbReference type="Pfam" id="PF00391">
    <property type="entry name" value="PEP-utilizers"/>
    <property type="match status" value="1"/>
</dbReference>
<dbReference type="PANTHER" id="PTHR43615">
    <property type="entry name" value="PHOSPHOENOLPYRUVATE SYNTHASE-RELATED"/>
    <property type="match status" value="1"/>
</dbReference>
<dbReference type="Proteomes" id="UP001153636">
    <property type="component" value="Chromosome 13"/>
</dbReference>
<evidence type="ECO:0000256" key="1">
    <source>
        <dbReference type="ARBA" id="ARBA00007837"/>
    </source>
</evidence>
<dbReference type="Gene3D" id="3.30.1490.20">
    <property type="entry name" value="ATP-grasp fold, A domain"/>
    <property type="match status" value="1"/>
</dbReference>